<dbReference type="PANTHER" id="PTHR43656:SF2">
    <property type="entry name" value="BINDING OXIDOREDUCTASE, PUTATIVE (AFU_ORTHOLOGUE AFUA_2G08260)-RELATED"/>
    <property type="match status" value="1"/>
</dbReference>
<evidence type="ECO:0000256" key="2">
    <source>
        <dbReference type="ARBA" id="ARBA00023002"/>
    </source>
</evidence>
<dbReference type="Gene3D" id="3.20.20.70">
    <property type="entry name" value="Aldolase class I"/>
    <property type="match status" value="1"/>
</dbReference>
<evidence type="ECO:0000313" key="4">
    <source>
        <dbReference type="EMBL" id="PWR22463.1"/>
    </source>
</evidence>
<proteinExistence type="predicted"/>
<dbReference type="CDD" id="cd02803">
    <property type="entry name" value="OYE_like_FMN_family"/>
    <property type="match status" value="1"/>
</dbReference>
<dbReference type="Pfam" id="PF00724">
    <property type="entry name" value="Oxidored_FMN"/>
    <property type="match status" value="1"/>
</dbReference>
<dbReference type="InterPro" id="IPR013785">
    <property type="entry name" value="Aldolase_TIM"/>
</dbReference>
<dbReference type="Proteomes" id="UP000245461">
    <property type="component" value="Unassembled WGS sequence"/>
</dbReference>
<dbReference type="InterPro" id="IPR051799">
    <property type="entry name" value="NADH_flavin_oxidoreductase"/>
</dbReference>
<gene>
    <name evidence="4" type="ORF">DKG74_11310</name>
</gene>
<reference evidence="4 5" key="1">
    <citation type="submission" date="2018-05" db="EMBL/GenBank/DDBJ databases">
        <title>Zavarzinia sp. HR-AS.</title>
        <authorList>
            <person name="Lee Y."/>
            <person name="Jeon C.O."/>
        </authorList>
    </citation>
    <scope>NUCLEOTIDE SEQUENCE [LARGE SCALE GENOMIC DNA]</scope>
    <source>
        <strain evidence="4 5">HR-AS</strain>
    </source>
</reference>
<organism evidence="4 5">
    <name type="scientific">Zavarzinia aquatilis</name>
    <dbReference type="NCBI Taxonomy" id="2211142"/>
    <lineage>
        <taxon>Bacteria</taxon>
        <taxon>Pseudomonadati</taxon>
        <taxon>Pseudomonadota</taxon>
        <taxon>Alphaproteobacteria</taxon>
        <taxon>Rhodospirillales</taxon>
        <taxon>Zavarziniaceae</taxon>
        <taxon>Zavarzinia</taxon>
    </lineage>
</organism>
<keyword evidence="1" id="KW-0285">Flavoprotein</keyword>
<dbReference type="GO" id="GO:0010181">
    <property type="term" value="F:FMN binding"/>
    <property type="evidence" value="ECO:0007669"/>
    <property type="project" value="InterPro"/>
</dbReference>
<dbReference type="RefSeq" id="WP_109905798.1">
    <property type="nucleotide sequence ID" value="NZ_QGLE01000006.1"/>
</dbReference>
<keyword evidence="2" id="KW-0560">Oxidoreductase</keyword>
<feature type="domain" description="NADH:flavin oxidoreductase/NADH oxidase N-terminal" evidence="3">
    <location>
        <begin position="9"/>
        <end position="252"/>
    </location>
</feature>
<dbReference type="InterPro" id="IPR001155">
    <property type="entry name" value="OxRdtase_FMN_N"/>
</dbReference>
<protein>
    <submittedName>
        <fullName evidence="4">Flavin oxidoreductase</fullName>
    </submittedName>
</protein>
<dbReference type="SUPFAM" id="SSF51395">
    <property type="entry name" value="FMN-linked oxidoreductases"/>
    <property type="match status" value="1"/>
</dbReference>
<evidence type="ECO:0000259" key="3">
    <source>
        <dbReference type="Pfam" id="PF00724"/>
    </source>
</evidence>
<name>A0A317EAY9_9PROT</name>
<dbReference type="AlphaFoldDB" id="A0A317EAY9"/>
<dbReference type="EMBL" id="QGLE01000006">
    <property type="protein sequence ID" value="PWR22463.1"/>
    <property type="molecule type" value="Genomic_DNA"/>
</dbReference>
<keyword evidence="5" id="KW-1185">Reference proteome</keyword>
<dbReference type="OrthoDB" id="9804454at2"/>
<evidence type="ECO:0000313" key="5">
    <source>
        <dbReference type="Proteomes" id="UP000245461"/>
    </source>
</evidence>
<dbReference type="GO" id="GO:0016491">
    <property type="term" value="F:oxidoreductase activity"/>
    <property type="evidence" value="ECO:0007669"/>
    <property type="project" value="UniProtKB-KW"/>
</dbReference>
<accession>A0A317EAY9</accession>
<comment type="caution">
    <text evidence="4">The sequence shown here is derived from an EMBL/GenBank/DDBJ whole genome shotgun (WGS) entry which is preliminary data.</text>
</comment>
<sequence>MTTGTDKAFEGWSLGPLRLRNRFVKSGANEGMYRGSLPTRALVEHHRRIAAGGTAMVTMAYAAIERDGRTFEDQLWLRPEAVAPLRVLTDAVHREGAAASAQITHGGAFGFVRPSDGRRPGSASAGLNPSGALHGMMLKRALTPAELGTLADRFAAAAVTAREAGFDAVEIHMGHGYLLSQFLSPGENRRRDEFGGSVEGRARFPRMVLRRVLGAVGRDMAVLCKIGVFEGYRGGAGAGQAAELARLLEADGAHMLVLSAGMNVQSPWWIFGSRMPIPEMKQAEPSFIARRALDMLALMQPRRLEFHELYLRDFSRQVRAAVSMPLGYLGGVKSLANVEGVMADGFDAIVLGRALLHDPDLVDGFRSGRLTASGCTACNRCVATMHGPSGSHCVLRPAPSPADNSVIAGA</sequence>
<evidence type="ECO:0000256" key="1">
    <source>
        <dbReference type="ARBA" id="ARBA00022630"/>
    </source>
</evidence>
<dbReference type="PANTHER" id="PTHR43656">
    <property type="entry name" value="BINDING OXIDOREDUCTASE, PUTATIVE (AFU_ORTHOLOGUE AFUA_2G08260)-RELATED"/>
    <property type="match status" value="1"/>
</dbReference>